<keyword evidence="1" id="KW-0472">Membrane</keyword>
<dbReference type="RefSeq" id="WP_055086254.1">
    <property type="nucleotide sequence ID" value="NZ_CXSU01000012.1"/>
</dbReference>
<organism evidence="3 4">
    <name type="scientific">Jannaschia donghaensis</name>
    <dbReference type="NCBI Taxonomy" id="420998"/>
    <lineage>
        <taxon>Bacteria</taxon>
        <taxon>Pseudomonadati</taxon>
        <taxon>Pseudomonadota</taxon>
        <taxon>Alphaproteobacteria</taxon>
        <taxon>Rhodobacterales</taxon>
        <taxon>Roseobacteraceae</taxon>
        <taxon>Jannaschia</taxon>
    </lineage>
</organism>
<gene>
    <name evidence="3" type="ORF">JDO7802_02636</name>
</gene>
<evidence type="ECO:0000313" key="4">
    <source>
        <dbReference type="Proteomes" id="UP000049222"/>
    </source>
</evidence>
<dbReference type="Pfam" id="PF14242">
    <property type="entry name" value="DUF4342"/>
    <property type="match status" value="1"/>
</dbReference>
<feature type="transmembrane region" description="Helical" evidence="1">
    <location>
        <begin position="61"/>
        <end position="88"/>
    </location>
</feature>
<dbReference type="EMBL" id="CXSU01000012">
    <property type="protein sequence ID" value="CTQ50611.1"/>
    <property type="molecule type" value="Genomic_DNA"/>
</dbReference>
<name>A0A0M6YJT1_9RHOB</name>
<evidence type="ECO:0000259" key="2">
    <source>
        <dbReference type="Pfam" id="PF14242"/>
    </source>
</evidence>
<dbReference type="AlphaFoldDB" id="A0A0M6YJT1"/>
<proteinExistence type="predicted"/>
<evidence type="ECO:0000256" key="1">
    <source>
        <dbReference type="SAM" id="Phobius"/>
    </source>
</evidence>
<dbReference type="InterPro" id="IPR025642">
    <property type="entry name" value="DUF4342"/>
</dbReference>
<accession>A0A0M6YJT1</accession>
<protein>
    <recommendedName>
        <fullName evidence="2">DUF4342 domain-containing protein</fullName>
    </recommendedName>
</protein>
<dbReference type="Proteomes" id="UP000049222">
    <property type="component" value="Unassembled WGS sequence"/>
</dbReference>
<keyword evidence="4" id="KW-1185">Reference proteome</keyword>
<dbReference type="STRING" id="420998.JDO7802_02636"/>
<reference evidence="3 4" key="1">
    <citation type="submission" date="2015-07" db="EMBL/GenBank/DDBJ databases">
        <authorList>
            <person name="Noorani M."/>
        </authorList>
    </citation>
    <scope>NUCLEOTIDE SEQUENCE [LARGE SCALE GENOMIC DNA]</scope>
    <source>
        <strain evidence="3 4">CECT 7802</strain>
    </source>
</reference>
<keyword evidence="1" id="KW-1133">Transmembrane helix</keyword>
<keyword evidence="1" id="KW-0812">Transmembrane</keyword>
<feature type="domain" description="DUF4342" evidence="2">
    <location>
        <begin position="17"/>
        <end position="96"/>
    </location>
</feature>
<evidence type="ECO:0000313" key="3">
    <source>
        <dbReference type="EMBL" id="CTQ50611.1"/>
    </source>
</evidence>
<sequence length="106" mass="11058">MTNDMDSSELDPPGAARTWSKRIEVKGDELVARVREMAADSKVKRIRVTEPDGDIALEIPLTYGAIAGGAVVIAAPVLAVIGALAALVSKVTVEIVEDGATKKDDG</sequence>